<sequence length="46" mass="5336">NKMEMKLLEHILDDASSWTEPLKAIVPIHYGELTPYLRKGISDRIL</sequence>
<organism evidence="1">
    <name type="scientific">marine sediment metagenome</name>
    <dbReference type="NCBI Taxonomy" id="412755"/>
    <lineage>
        <taxon>unclassified sequences</taxon>
        <taxon>metagenomes</taxon>
        <taxon>ecological metagenomes</taxon>
    </lineage>
</organism>
<proteinExistence type="predicted"/>
<evidence type="ECO:0000313" key="1">
    <source>
        <dbReference type="EMBL" id="GAH89259.1"/>
    </source>
</evidence>
<name>X1KGH9_9ZZZZ</name>
<feature type="non-terminal residue" evidence="1">
    <location>
        <position position="1"/>
    </location>
</feature>
<gene>
    <name evidence="1" type="ORF">S03H2_56751</name>
</gene>
<dbReference type="AlphaFoldDB" id="X1KGH9"/>
<dbReference type="EMBL" id="BARU01036331">
    <property type="protein sequence ID" value="GAH89259.1"/>
    <property type="molecule type" value="Genomic_DNA"/>
</dbReference>
<accession>X1KGH9</accession>
<protein>
    <submittedName>
        <fullName evidence="1">Uncharacterized protein</fullName>
    </submittedName>
</protein>
<reference evidence="1" key="1">
    <citation type="journal article" date="2014" name="Front. Microbiol.">
        <title>High frequency of phylogenetically diverse reductive dehalogenase-homologous genes in deep subseafloor sedimentary metagenomes.</title>
        <authorList>
            <person name="Kawai M."/>
            <person name="Futagami T."/>
            <person name="Toyoda A."/>
            <person name="Takaki Y."/>
            <person name="Nishi S."/>
            <person name="Hori S."/>
            <person name="Arai W."/>
            <person name="Tsubouchi T."/>
            <person name="Morono Y."/>
            <person name="Uchiyama I."/>
            <person name="Ito T."/>
            <person name="Fujiyama A."/>
            <person name="Inagaki F."/>
            <person name="Takami H."/>
        </authorList>
    </citation>
    <scope>NUCLEOTIDE SEQUENCE</scope>
    <source>
        <strain evidence="1">Expedition CK06-06</strain>
    </source>
</reference>
<comment type="caution">
    <text evidence="1">The sequence shown here is derived from an EMBL/GenBank/DDBJ whole genome shotgun (WGS) entry which is preliminary data.</text>
</comment>